<sequence>MTNGKPKSLASHWEDGEHCSCSNHLETGRKSGQLLEVVPVLRPPQTNDAVKTSQVAVPAEQVSHELKGERRRKMTTPHKVCTQEAQSERNLNISQRPLFTTLKPPPSHKRTVPCRGIKKTRHSAVCHGQMPANKGRDKTLGCLGTKRVTPPVQTSPNNRTPILTQPDTSSRHPAILQRKKWASVSPLRDDRAIKITATRPEPAHLPTAPQTTPGAGSAKGPETSEAPLLIHSLSAEDYQSVYHSVVDPRLCTASGNPRRPNLELGRVIKQRLWERLFCPRLREEVQPDGRVTVTETFCHPGFFQHAPLMEVDVSDEPAPEHAERRRAQPDTHKMED</sequence>
<name>A0ABD1K4G9_9TELE</name>
<organism evidence="2 3">
    <name type="scientific">Coilia grayii</name>
    <name type="common">Gray's grenadier anchovy</name>
    <dbReference type="NCBI Taxonomy" id="363190"/>
    <lineage>
        <taxon>Eukaryota</taxon>
        <taxon>Metazoa</taxon>
        <taxon>Chordata</taxon>
        <taxon>Craniata</taxon>
        <taxon>Vertebrata</taxon>
        <taxon>Euteleostomi</taxon>
        <taxon>Actinopterygii</taxon>
        <taxon>Neopterygii</taxon>
        <taxon>Teleostei</taxon>
        <taxon>Clupei</taxon>
        <taxon>Clupeiformes</taxon>
        <taxon>Clupeoidei</taxon>
        <taxon>Engraulidae</taxon>
        <taxon>Coilinae</taxon>
        <taxon>Coilia</taxon>
    </lineage>
</organism>
<dbReference type="PANTHER" id="PTHR15578">
    <property type="entry name" value="CHROMOSOME 8 C22ORF31 HOMOLOG"/>
    <property type="match status" value="1"/>
</dbReference>
<dbReference type="Proteomes" id="UP001591681">
    <property type="component" value="Unassembled WGS sequence"/>
</dbReference>
<feature type="region of interest" description="Disordered" evidence="1">
    <location>
        <begin position="314"/>
        <end position="336"/>
    </location>
</feature>
<evidence type="ECO:0000256" key="1">
    <source>
        <dbReference type="SAM" id="MobiDB-lite"/>
    </source>
</evidence>
<accession>A0ABD1K4G9</accession>
<feature type="compositionally biased region" description="Polar residues" evidence="1">
    <location>
        <begin position="151"/>
        <end position="168"/>
    </location>
</feature>
<dbReference type="Pfam" id="PF15578">
    <property type="entry name" value="DUF4662"/>
    <property type="match status" value="1"/>
</dbReference>
<feature type="region of interest" description="Disordered" evidence="1">
    <location>
        <begin position="63"/>
        <end position="85"/>
    </location>
</feature>
<feature type="region of interest" description="Disordered" evidence="1">
    <location>
        <begin position="197"/>
        <end position="223"/>
    </location>
</feature>
<comment type="caution">
    <text evidence="2">The sequence shown here is derived from an EMBL/GenBank/DDBJ whole genome shotgun (WGS) entry which is preliminary data.</text>
</comment>
<reference evidence="2 3" key="1">
    <citation type="submission" date="2024-09" db="EMBL/GenBank/DDBJ databases">
        <title>A chromosome-level genome assembly of Gray's grenadier anchovy, Coilia grayii.</title>
        <authorList>
            <person name="Fu Z."/>
        </authorList>
    </citation>
    <scope>NUCLEOTIDE SEQUENCE [LARGE SCALE GENOMIC DNA]</scope>
    <source>
        <strain evidence="2">G4</strain>
        <tissue evidence="2">Muscle</tissue>
    </source>
</reference>
<protein>
    <submittedName>
        <fullName evidence="2">Uncharacterized protein</fullName>
    </submittedName>
</protein>
<dbReference type="PANTHER" id="PTHR15578:SF0">
    <property type="entry name" value="CHROMOSOME 22 OPEN READING FRAME 31"/>
    <property type="match status" value="1"/>
</dbReference>
<gene>
    <name evidence="2" type="ORF">ACEWY4_011243</name>
</gene>
<dbReference type="InterPro" id="IPR028970">
    <property type="entry name" value="DUF4662"/>
</dbReference>
<dbReference type="AlphaFoldDB" id="A0ABD1K4G9"/>
<dbReference type="EMBL" id="JBHFQA010000009">
    <property type="protein sequence ID" value="KAL2093931.1"/>
    <property type="molecule type" value="Genomic_DNA"/>
</dbReference>
<evidence type="ECO:0000313" key="2">
    <source>
        <dbReference type="EMBL" id="KAL2093931.1"/>
    </source>
</evidence>
<feature type="region of interest" description="Disordered" evidence="1">
    <location>
        <begin position="147"/>
        <end position="174"/>
    </location>
</feature>
<feature type="compositionally biased region" description="Basic and acidic residues" evidence="1">
    <location>
        <begin position="318"/>
        <end position="336"/>
    </location>
</feature>
<evidence type="ECO:0000313" key="3">
    <source>
        <dbReference type="Proteomes" id="UP001591681"/>
    </source>
</evidence>
<proteinExistence type="predicted"/>
<keyword evidence="3" id="KW-1185">Reference proteome</keyword>